<reference evidence="1" key="1">
    <citation type="submission" date="2022-10" db="EMBL/GenBank/DDBJ databases">
        <title>Culturing micro-colonial fungi from biological soil crusts in the Mojave desert and describing Neophaeococcomyces mojavensis, and introducing the new genera and species Taxawa tesnikishii.</title>
        <authorList>
            <person name="Kurbessoian T."/>
            <person name="Stajich J.E."/>
        </authorList>
    </citation>
    <scope>NUCLEOTIDE SEQUENCE</scope>
    <source>
        <strain evidence="1">JES_112</strain>
    </source>
</reference>
<dbReference type="Proteomes" id="UP001172386">
    <property type="component" value="Unassembled WGS sequence"/>
</dbReference>
<evidence type="ECO:0000313" key="1">
    <source>
        <dbReference type="EMBL" id="KAJ9658173.1"/>
    </source>
</evidence>
<name>A0ACC3AAH6_9EURO</name>
<dbReference type="EMBL" id="JAPDRQ010000054">
    <property type="protein sequence ID" value="KAJ9658173.1"/>
    <property type="molecule type" value="Genomic_DNA"/>
</dbReference>
<accession>A0ACC3AAH6</accession>
<comment type="caution">
    <text evidence="1">The sequence shown here is derived from an EMBL/GenBank/DDBJ whole genome shotgun (WGS) entry which is preliminary data.</text>
</comment>
<organism evidence="1 2">
    <name type="scientific">Neophaeococcomyces mojaviensis</name>
    <dbReference type="NCBI Taxonomy" id="3383035"/>
    <lineage>
        <taxon>Eukaryota</taxon>
        <taxon>Fungi</taxon>
        <taxon>Dikarya</taxon>
        <taxon>Ascomycota</taxon>
        <taxon>Pezizomycotina</taxon>
        <taxon>Eurotiomycetes</taxon>
        <taxon>Chaetothyriomycetidae</taxon>
        <taxon>Chaetothyriales</taxon>
        <taxon>Chaetothyriales incertae sedis</taxon>
        <taxon>Neophaeococcomyces</taxon>
    </lineage>
</organism>
<sequence>MASPILSHSPSATFAPGPHRRSHPNLHHLSLAPLTPKYPIDPSDYDAYFDPSTSELHSSASLSHIAALPSPGGILTNSPARSRASSRTRLKKKAKSSVTIRAPSTDTSQHADNDDAATTDHKTTSKPTKSQQSLPRLRTTPALDETWLVQTGLTLSESSRESKGQSWISKRDSSTALANIDSHSHLDPRLEGRTPRSGRATPARSRVGSRNTSRNASRSRLNLSMTMTGAGTSATTPGASFATAPDHNAGIREEDEPGSSYSSVEPNWSDARTQAEIAAQVQAEFGEDYEYDNNDPYGMLNFEGQGDDSGSSDAEEEVKRAMTRYGIGGWMDGAIDALLRIEEENDPGQRREQDLERGKGDDGGERRRISREMAFGEVETPPEQNAQGQWRIWNDIAWFGRMVSRSVNEG</sequence>
<protein>
    <submittedName>
        <fullName evidence="1">Uncharacterized protein</fullName>
    </submittedName>
</protein>
<proteinExistence type="predicted"/>
<evidence type="ECO:0000313" key="2">
    <source>
        <dbReference type="Proteomes" id="UP001172386"/>
    </source>
</evidence>
<keyword evidence="2" id="KW-1185">Reference proteome</keyword>
<gene>
    <name evidence="1" type="ORF">H2198_003878</name>
</gene>